<evidence type="ECO:0000256" key="6">
    <source>
        <dbReference type="ARBA" id="ARBA00022989"/>
    </source>
</evidence>
<evidence type="ECO:0000256" key="8">
    <source>
        <dbReference type="ARBA" id="ARBA00023136"/>
    </source>
</evidence>
<proteinExistence type="inferred from homology"/>
<feature type="transmembrane region" description="Helical" evidence="9">
    <location>
        <begin position="608"/>
        <end position="639"/>
    </location>
</feature>
<feature type="chain" id="PRO_5043104760" description="Transmembrane 9 superfamily member" evidence="9">
    <location>
        <begin position="28"/>
        <end position="648"/>
    </location>
</feature>
<keyword evidence="6 9" id="KW-1133">Transmembrane helix</keyword>
<keyword evidence="4 9" id="KW-0812">Transmembrane</keyword>
<dbReference type="Proteomes" id="UP001301350">
    <property type="component" value="Unassembled WGS sequence"/>
</dbReference>
<evidence type="ECO:0000256" key="9">
    <source>
        <dbReference type="RuleBase" id="RU363079"/>
    </source>
</evidence>
<evidence type="ECO:0000256" key="5">
    <source>
        <dbReference type="ARBA" id="ARBA00022729"/>
    </source>
</evidence>
<dbReference type="InterPro" id="IPR004240">
    <property type="entry name" value="EMP70"/>
</dbReference>
<evidence type="ECO:0000256" key="4">
    <source>
        <dbReference type="ARBA" id="ARBA00022692"/>
    </source>
</evidence>
<gene>
    <name evidence="10" type="ORF">CDCA_CDCA07G2014</name>
</gene>
<feature type="transmembrane region" description="Helical" evidence="9">
    <location>
        <begin position="571"/>
        <end position="596"/>
    </location>
</feature>
<keyword evidence="7" id="KW-0333">Golgi apparatus</keyword>
<evidence type="ECO:0000256" key="1">
    <source>
        <dbReference type="ARBA" id="ARBA00004141"/>
    </source>
</evidence>
<evidence type="ECO:0000313" key="11">
    <source>
        <dbReference type="Proteomes" id="UP001301350"/>
    </source>
</evidence>
<sequence length="648" mass="72090">MHAAHHLVTLLLLLSTLIASSDHSAQAFYVPGVAPVDYERGAPLTIKTTKLVSRRSVLPFSYYSLPFCRPERVRKYSENLGELLSGARVYSTPYRLAMLEDARCQVLCRRVLEKRGAYMLGQRVKQEFRALLQLDNLPVGQPIYAEGEKVGIERGYPLGYADASGRLCLNNHLSFTVLYHQPRNRFTGSRNGYRIVGFEVETASVKHRAAPGSEGAAPAAMQLSTCSRDQGLEHVPQCQGIGTGEEVIFTYDVKYQESPVAWASRWDIYLQQPGPAASVHWFSIINSSLIVVFLAATVGMILLRTVHQDFARYNNLGGGDDDGDEEEEYGWKLLHGDVFRAPANLGFFSVLIGSGVQILAMTLIVLVFAAAGFLSPANRGGLLTAMVFLWIFMSALSGYASARLYKSFRGTTPKRVTLMTAVFFPGIVFGIFFMLNLVLWASQSSAALPFFSLLFWTVLWFGISVPLSFFGSYLGYRRREVEFPCRTNVIPRQVPPLPFYARTSVAVAFGGLLPFGSVFLSLFFILSSVMLNQYYYFFGFLALSVLILLVTTALNSMIFVYVRLAAEDWRWIWYSFMVSASAGAYMFLYSIIYLLQRTELDDMTAVSGLLYVAYCSMAAAAFSLAVGATGFLSAFVFVLRMFSVVKVD</sequence>
<dbReference type="PANTHER" id="PTHR10766">
    <property type="entry name" value="TRANSMEMBRANE 9 SUPERFAMILY PROTEIN"/>
    <property type="match status" value="1"/>
</dbReference>
<evidence type="ECO:0000256" key="3">
    <source>
        <dbReference type="ARBA" id="ARBA00005227"/>
    </source>
</evidence>
<feature type="transmembrane region" description="Helical" evidence="9">
    <location>
        <begin position="453"/>
        <end position="476"/>
    </location>
</feature>
<dbReference type="GO" id="GO:0016020">
    <property type="term" value="C:membrane"/>
    <property type="evidence" value="ECO:0007669"/>
    <property type="project" value="UniProtKB-SubCell"/>
</dbReference>
<dbReference type="GO" id="GO:0072657">
    <property type="term" value="P:protein localization to membrane"/>
    <property type="evidence" value="ECO:0007669"/>
    <property type="project" value="TreeGrafter"/>
</dbReference>
<feature type="transmembrane region" description="Helical" evidence="9">
    <location>
        <begin position="421"/>
        <end position="441"/>
    </location>
</feature>
<evidence type="ECO:0000313" key="10">
    <source>
        <dbReference type="EMBL" id="KAK4535989.1"/>
    </source>
</evidence>
<keyword evidence="5 9" id="KW-0732">Signal</keyword>
<name>A0AAV9IUQ3_CYACA</name>
<dbReference type="EMBL" id="JANCYW010000007">
    <property type="protein sequence ID" value="KAK4535989.1"/>
    <property type="molecule type" value="Genomic_DNA"/>
</dbReference>
<dbReference type="AlphaFoldDB" id="A0AAV9IUQ3"/>
<feature type="transmembrane region" description="Helical" evidence="9">
    <location>
        <begin position="535"/>
        <end position="562"/>
    </location>
</feature>
<accession>A0AAV9IUQ3</accession>
<protein>
    <recommendedName>
        <fullName evidence="9">Transmembrane 9 superfamily member</fullName>
    </recommendedName>
</protein>
<feature type="signal peptide" evidence="9">
    <location>
        <begin position="1"/>
        <end position="27"/>
    </location>
</feature>
<comment type="caution">
    <text evidence="10">The sequence shown here is derived from an EMBL/GenBank/DDBJ whole genome shotgun (WGS) entry which is preliminary data.</text>
</comment>
<feature type="transmembrane region" description="Helical" evidence="9">
    <location>
        <begin position="380"/>
        <end position="400"/>
    </location>
</feature>
<organism evidence="10 11">
    <name type="scientific">Cyanidium caldarium</name>
    <name type="common">Red alga</name>
    <dbReference type="NCBI Taxonomy" id="2771"/>
    <lineage>
        <taxon>Eukaryota</taxon>
        <taxon>Rhodophyta</taxon>
        <taxon>Bangiophyceae</taxon>
        <taxon>Cyanidiales</taxon>
        <taxon>Cyanidiaceae</taxon>
        <taxon>Cyanidium</taxon>
    </lineage>
</organism>
<feature type="transmembrane region" description="Helical" evidence="9">
    <location>
        <begin position="281"/>
        <end position="303"/>
    </location>
</feature>
<keyword evidence="8 9" id="KW-0472">Membrane</keyword>
<evidence type="ECO:0000256" key="7">
    <source>
        <dbReference type="ARBA" id="ARBA00023034"/>
    </source>
</evidence>
<keyword evidence="11" id="KW-1185">Reference proteome</keyword>
<evidence type="ECO:0000256" key="2">
    <source>
        <dbReference type="ARBA" id="ARBA00004555"/>
    </source>
</evidence>
<dbReference type="PANTHER" id="PTHR10766:SF55">
    <property type="entry name" value="TRANSMEMBRANE 9 SUPERFAMILY MEMBER 4"/>
    <property type="match status" value="1"/>
</dbReference>
<feature type="transmembrane region" description="Helical" evidence="9">
    <location>
        <begin position="505"/>
        <end position="529"/>
    </location>
</feature>
<feature type="transmembrane region" description="Helical" evidence="9">
    <location>
        <begin position="345"/>
        <end position="374"/>
    </location>
</feature>
<comment type="subcellular location">
    <subcellularLocation>
        <location evidence="2">Golgi apparatus</location>
    </subcellularLocation>
    <subcellularLocation>
        <location evidence="1">Membrane</location>
        <topology evidence="1">Multi-pass membrane protein</topology>
    </subcellularLocation>
</comment>
<comment type="similarity">
    <text evidence="3 9">Belongs to the nonaspanin (TM9SF) (TC 9.A.2) family.</text>
</comment>
<dbReference type="GO" id="GO:0005794">
    <property type="term" value="C:Golgi apparatus"/>
    <property type="evidence" value="ECO:0007669"/>
    <property type="project" value="UniProtKB-SubCell"/>
</dbReference>
<dbReference type="Pfam" id="PF02990">
    <property type="entry name" value="EMP70"/>
    <property type="match status" value="1"/>
</dbReference>
<reference evidence="10 11" key="1">
    <citation type="submission" date="2022-07" db="EMBL/GenBank/DDBJ databases">
        <title>Genome-wide signatures of adaptation to extreme environments.</title>
        <authorList>
            <person name="Cho C.H."/>
            <person name="Yoon H.S."/>
        </authorList>
    </citation>
    <scope>NUCLEOTIDE SEQUENCE [LARGE SCALE GENOMIC DNA]</scope>
    <source>
        <strain evidence="10 11">DBV 063 E5</strain>
    </source>
</reference>